<feature type="region of interest" description="Disordered" evidence="1">
    <location>
        <begin position="298"/>
        <end position="318"/>
    </location>
</feature>
<proteinExistence type="predicted"/>
<organism evidence="2 3">
    <name type="scientific">Prorocentrum cordatum</name>
    <dbReference type="NCBI Taxonomy" id="2364126"/>
    <lineage>
        <taxon>Eukaryota</taxon>
        <taxon>Sar</taxon>
        <taxon>Alveolata</taxon>
        <taxon>Dinophyceae</taxon>
        <taxon>Prorocentrales</taxon>
        <taxon>Prorocentraceae</taxon>
        <taxon>Prorocentrum</taxon>
    </lineage>
</organism>
<name>A0ABN9RWC4_9DINO</name>
<dbReference type="Proteomes" id="UP001189429">
    <property type="component" value="Unassembled WGS sequence"/>
</dbReference>
<accession>A0ABN9RWC4</accession>
<gene>
    <name evidence="2" type="ORF">PCOR1329_LOCUS24209</name>
</gene>
<keyword evidence="3" id="KW-1185">Reference proteome</keyword>
<evidence type="ECO:0000256" key="1">
    <source>
        <dbReference type="SAM" id="MobiDB-lite"/>
    </source>
</evidence>
<evidence type="ECO:0000313" key="2">
    <source>
        <dbReference type="EMBL" id="CAK0823535.1"/>
    </source>
</evidence>
<sequence length="536" mass="58085">MGNIGASRSCPIRFPPYLRNRPKCCGGGVRGARVPGGIPALATAAGQSDADDPREAPMTFGYPVGLGDGASFARFDVSAGALRRFGGWKHGQVVRDDRSGEELAVVGVKREACTREERLWLQPLGSGGREAVSIRAGDVGHLSSVYREGSRTVLKHVELQQAAEEAFAAAEDSDGEDRGDLLLCAQCRLPLSTQTYPDEGGRPLHAECVVQSSLRQARRDERRAELQEAARKRELRRRFGIGWCADKCAAGMGTGMVGVALRGSSMRRVAVSDPVASVCPEYLSAALRARLEEGCEPTFSLDPSPVGPGADGAGREEGSMQVKRFAPAWLRGTSAGEVLFQADYHLKELSMGECRQPVVGMRSCLEYADEECAEGAWRAREWFVVRGAEVWTSDEGLLIPRVRMGVEAREQLLGPGGLEDKTVTSPAHPLVRYAREFTDNFELIAERRSVFHHLRELAKAAVLAKFLLEAGAQVEEAWLARRAPAGDRCPEVPQLWNERASGSPGVRARDGRLVQAGSAGRRRVRCLSGGVHFGLD</sequence>
<protein>
    <submittedName>
        <fullName evidence="2">Uncharacterized protein</fullName>
    </submittedName>
</protein>
<dbReference type="EMBL" id="CAUYUJ010008310">
    <property type="protein sequence ID" value="CAK0823535.1"/>
    <property type="molecule type" value="Genomic_DNA"/>
</dbReference>
<comment type="caution">
    <text evidence="2">The sequence shown here is derived from an EMBL/GenBank/DDBJ whole genome shotgun (WGS) entry which is preliminary data.</text>
</comment>
<evidence type="ECO:0000313" key="3">
    <source>
        <dbReference type="Proteomes" id="UP001189429"/>
    </source>
</evidence>
<reference evidence="2" key="1">
    <citation type="submission" date="2023-10" db="EMBL/GenBank/DDBJ databases">
        <authorList>
            <person name="Chen Y."/>
            <person name="Shah S."/>
            <person name="Dougan E. K."/>
            <person name="Thang M."/>
            <person name="Chan C."/>
        </authorList>
    </citation>
    <scope>NUCLEOTIDE SEQUENCE [LARGE SCALE GENOMIC DNA]</scope>
</reference>
<feature type="non-terminal residue" evidence="2">
    <location>
        <position position="536"/>
    </location>
</feature>